<accession>S9S0Z4</accession>
<feature type="domain" description="TNase-like" evidence="1">
    <location>
        <begin position="59"/>
        <end position="129"/>
    </location>
</feature>
<dbReference type="Gene3D" id="2.40.50.90">
    <property type="match status" value="1"/>
</dbReference>
<dbReference type="EMBL" id="AONI01000009">
    <property type="protein sequence ID" value="EPX79914.1"/>
    <property type="molecule type" value="Genomic_DNA"/>
</dbReference>
<gene>
    <name evidence="2" type="ORF">thalar_01250</name>
</gene>
<dbReference type="InterPro" id="IPR035437">
    <property type="entry name" value="SNase_OB-fold_sf"/>
</dbReference>
<reference evidence="3" key="1">
    <citation type="journal article" date="2013" name="Stand. Genomic Sci.">
        <title>Genome sequence of the Litoreibacter arenae type strain (DSM 19593(T)), a member of the Roseobacter clade isolated from sea sand.</title>
        <authorList>
            <person name="Riedel T."/>
            <person name="Fiebig A."/>
            <person name="Petersen J."/>
            <person name="Gronow S."/>
            <person name="Kyrpides N.C."/>
            <person name="Goker M."/>
            <person name="Klenk H.P."/>
        </authorList>
    </citation>
    <scope>NUCLEOTIDE SEQUENCE [LARGE SCALE GENOMIC DNA]</scope>
    <source>
        <strain evidence="3">DSM 19593</strain>
    </source>
</reference>
<organism evidence="2 3">
    <name type="scientific">Litoreibacter arenae DSM 19593</name>
    <dbReference type="NCBI Taxonomy" id="1123360"/>
    <lineage>
        <taxon>Bacteria</taxon>
        <taxon>Pseudomonadati</taxon>
        <taxon>Pseudomonadota</taxon>
        <taxon>Alphaproteobacteria</taxon>
        <taxon>Rhodobacterales</taxon>
        <taxon>Roseobacteraceae</taxon>
        <taxon>Litoreibacter</taxon>
    </lineage>
</organism>
<protein>
    <submittedName>
        <fullName evidence="2">Thermonuclease family protein</fullName>
    </submittedName>
</protein>
<sequence length="139" mass="14738">MLGVGAVLAAIVGPPAIDVTNGLARAGSSCVALDIIDGDTLRVFCPDMGVRSARIKSYDAPERLSYKCFSEFLAGWLATQKLRSLLWTSGEIVITPDGSDRYGRLLVYLRAGGKGVARSMIESGHGRAYSGGRRAGWCA</sequence>
<dbReference type="AlphaFoldDB" id="S9S0Z4"/>
<name>S9S0Z4_9RHOB</name>
<dbReference type="eggNOG" id="COG1525">
    <property type="taxonomic scope" value="Bacteria"/>
</dbReference>
<proteinExistence type="predicted"/>
<keyword evidence="3" id="KW-1185">Reference proteome</keyword>
<evidence type="ECO:0000259" key="1">
    <source>
        <dbReference type="Pfam" id="PF00565"/>
    </source>
</evidence>
<comment type="caution">
    <text evidence="2">The sequence shown here is derived from an EMBL/GenBank/DDBJ whole genome shotgun (WGS) entry which is preliminary data.</text>
</comment>
<evidence type="ECO:0000313" key="2">
    <source>
        <dbReference type="EMBL" id="EPX79914.1"/>
    </source>
</evidence>
<evidence type="ECO:0000313" key="3">
    <source>
        <dbReference type="Proteomes" id="UP000015351"/>
    </source>
</evidence>
<dbReference type="HOGENOM" id="CLU_046484_13_2_5"/>
<dbReference type="SUPFAM" id="SSF50199">
    <property type="entry name" value="Staphylococcal nuclease"/>
    <property type="match status" value="1"/>
</dbReference>
<dbReference type="STRING" id="1123360.thalar_01250"/>
<dbReference type="Proteomes" id="UP000015351">
    <property type="component" value="Unassembled WGS sequence"/>
</dbReference>
<dbReference type="InterPro" id="IPR016071">
    <property type="entry name" value="Staphylococal_nuclease_OB-fold"/>
</dbReference>
<dbReference type="Pfam" id="PF00565">
    <property type="entry name" value="SNase"/>
    <property type="match status" value="1"/>
</dbReference>